<dbReference type="STRING" id="29421.B2M20_14985"/>
<comment type="caution">
    <text evidence="1">The sequence shown here is derived from an EMBL/GenBank/DDBJ whole genome shotgun (WGS) entry which is preliminary data.</text>
</comment>
<evidence type="ECO:0000313" key="1">
    <source>
        <dbReference type="EMBL" id="OPH81932.1"/>
    </source>
</evidence>
<proteinExistence type="predicted"/>
<protein>
    <submittedName>
        <fullName evidence="1">Uncharacterized protein</fullName>
    </submittedName>
</protein>
<name>A0A1V4HWE1_NITVU</name>
<sequence>MNYADFTSGCDHVSLWSDTLSAAAVTSAQIRTFVGYDPSSDGRRFAGATCFRPPAQINNDMMIIHQYFQSLV</sequence>
<reference evidence="1 2" key="1">
    <citation type="submission" date="2017-02" db="EMBL/GenBank/DDBJ databases">
        <title>Genome sequence of the nitrite-oxidizing bacterium Nitrobacter vulgaris strain Ab1.</title>
        <authorList>
            <person name="Mellbye B.L."/>
            <person name="Davis E.W."/>
            <person name="Spieck E."/>
            <person name="Chang J.H."/>
            <person name="Bottomley P.J."/>
            <person name="Sayavedra-Soto L.A."/>
        </authorList>
    </citation>
    <scope>NUCLEOTIDE SEQUENCE [LARGE SCALE GENOMIC DNA]</scope>
    <source>
        <strain evidence="1 2">Ab1</strain>
    </source>
</reference>
<evidence type="ECO:0000313" key="2">
    <source>
        <dbReference type="Proteomes" id="UP000189940"/>
    </source>
</evidence>
<dbReference type="AlphaFoldDB" id="A0A1V4HWE1"/>
<dbReference type="Proteomes" id="UP000189940">
    <property type="component" value="Unassembled WGS sequence"/>
</dbReference>
<accession>A0A1V4HWE1</accession>
<keyword evidence="2" id="KW-1185">Reference proteome</keyword>
<gene>
    <name evidence="1" type="ORF">B2M20_14985</name>
</gene>
<organism evidence="1 2">
    <name type="scientific">Nitrobacter vulgaris</name>
    <dbReference type="NCBI Taxonomy" id="29421"/>
    <lineage>
        <taxon>Bacteria</taxon>
        <taxon>Pseudomonadati</taxon>
        <taxon>Pseudomonadota</taxon>
        <taxon>Alphaproteobacteria</taxon>
        <taxon>Hyphomicrobiales</taxon>
        <taxon>Nitrobacteraceae</taxon>
        <taxon>Nitrobacter</taxon>
    </lineage>
</organism>
<dbReference type="EMBL" id="MWPQ01000053">
    <property type="protein sequence ID" value="OPH81932.1"/>
    <property type="molecule type" value="Genomic_DNA"/>
</dbReference>